<feature type="region of interest" description="Disordered" evidence="1">
    <location>
        <begin position="117"/>
        <end position="146"/>
    </location>
</feature>
<proteinExistence type="predicted"/>
<dbReference type="EMBL" id="ML120454">
    <property type="protein sequence ID" value="RPA93368.1"/>
    <property type="molecule type" value="Genomic_DNA"/>
</dbReference>
<accession>A0A3N4J8M2</accession>
<organism evidence="2 3">
    <name type="scientific">Choiromyces venosus 120613-1</name>
    <dbReference type="NCBI Taxonomy" id="1336337"/>
    <lineage>
        <taxon>Eukaryota</taxon>
        <taxon>Fungi</taxon>
        <taxon>Dikarya</taxon>
        <taxon>Ascomycota</taxon>
        <taxon>Pezizomycotina</taxon>
        <taxon>Pezizomycetes</taxon>
        <taxon>Pezizales</taxon>
        <taxon>Tuberaceae</taxon>
        <taxon>Choiromyces</taxon>
    </lineage>
</organism>
<evidence type="ECO:0000256" key="1">
    <source>
        <dbReference type="SAM" id="MobiDB-lite"/>
    </source>
</evidence>
<gene>
    <name evidence="2" type="ORF">L873DRAFT_1793701</name>
</gene>
<dbReference type="AlphaFoldDB" id="A0A3N4J8M2"/>
<protein>
    <submittedName>
        <fullName evidence="2">Uncharacterized protein</fullName>
    </submittedName>
</protein>
<name>A0A3N4J8M2_9PEZI</name>
<keyword evidence="3" id="KW-1185">Reference proteome</keyword>
<evidence type="ECO:0000313" key="2">
    <source>
        <dbReference type="EMBL" id="RPA93368.1"/>
    </source>
</evidence>
<sequence length="243" mass="27150">MGKDNIITNPFNIVPPAVCVPGQAIGHHDYKSTQVEEHTGPITSAGGIQYSLSSPVHQREEKAPSGHNSVRHLEHAKPNAKRDIRKSRRHRMNLATNSPTNNNPIRTRLAQLAHLAAKKEKKNSSAAGRSVSRVGRDMRSGSGVRSLLPNGQKDRIYIWREREYIKLNMRLACSICLEEYRKDKEQIDGLVGLVEQFGIGAGEKGREKMEVENGQEGVDIDMDGLEVKMGKLVVKRDDDWKTL</sequence>
<evidence type="ECO:0000313" key="3">
    <source>
        <dbReference type="Proteomes" id="UP000276215"/>
    </source>
</evidence>
<dbReference type="OrthoDB" id="5429277at2759"/>
<reference evidence="2 3" key="1">
    <citation type="journal article" date="2018" name="Nat. Ecol. Evol.">
        <title>Pezizomycetes genomes reveal the molecular basis of ectomycorrhizal truffle lifestyle.</title>
        <authorList>
            <person name="Murat C."/>
            <person name="Payen T."/>
            <person name="Noel B."/>
            <person name="Kuo A."/>
            <person name="Morin E."/>
            <person name="Chen J."/>
            <person name="Kohler A."/>
            <person name="Krizsan K."/>
            <person name="Balestrini R."/>
            <person name="Da Silva C."/>
            <person name="Montanini B."/>
            <person name="Hainaut M."/>
            <person name="Levati E."/>
            <person name="Barry K.W."/>
            <person name="Belfiori B."/>
            <person name="Cichocki N."/>
            <person name="Clum A."/>
            <person name="Dockter R.B."/>
            <person name="Fauchery L."/>
            <person name="Guy J."/>
            <person name="Iotti M."/>
            <person name="Le Tacon F."/>
            <person name="Lindquist E.A."/>
            <person name="Lipzen A."/>
            <person name="Malagnac F."/>
            <person name="Mello A."/>
            <person name="Molinier V."/>
            <person name="Miyauchi S."/>
            <person name="Poulain J."/>
            <person name="Riccioni C."/>
            <person name="Rubini A."/>
            <person name="Sitrit Y."/>
            <person name="Splivallo R."/>
            <person name="Traeger S."/>
            <person name="Wang M."/>
            <person name="Zifcakova L."/>
            <person name="Wipf D."/>
            <person name="Zambonelli A."/>
            <person name="Paolocci F."/>
            <person name="Nowrousian M."/>
            <person name="Ottonello S."/>
            <person name="Baldrian P."/>
            <person name="Spatafora J.W."/>
            <person name="Henrissat B."/>
            <person name="Nagy L.G."/>
            <person name="Aury J.M."/>
            <person name="Wincker P."/>
            <person name="Grigoriev I.V."/>
            <person name="Bonfante P."/>
            <person name="Martin F.M."/>
        </authorList>
    </citation>
    <scope>NUCLEOTIDE SEQUENCE [LARGE SCALE GENOMIC DNA]</scope>
    <source>
        <strain evidence="2 3">120613-1</strain>
    </source>
</reference>
<dbReference type="Proteomes" id="UP000276215">
    <property type="component" value="Unassembled WGS sequence"/>
</dbReference>
<feature type="region of interest" description="Disordered" evidence="1">
    <location>
        <begin position="57"/>
        <end position="85"/>
    </location>
</feature>
<feature type="compositionally biased region" description="Basic and acidic residues" evidence="1">
    <location>
        <begin position="71"/>
        <end position="82"/>
    </location>
</feature>